<evidence type="ECO:0000256" key="1">
    <source>
        <dbReference type="SAM" id="Coils"/>
    </source>
</evidence>
<dbReference type="PANTHER" id="PTHR37226">
    <property type="entry name" value="GOLGIN FAMILY A PROTEIN"/>
    <property type="match status" value="1"/>
</dbReference>
<dbReference type="Proteomes" id="UP000243459">
    <property type="component" value="Chromosome 7"/>
</dbReference>
<name>A0A5P1EGE5_ASPOF</name>
<feature type="coiled-coil region" evidence="1">
    <location>
        <begin position="24"/>
        <end position="76"/>
    </location>
</feature>
<reference evidence="3" key="1">
    <citation type="journal article" date="2017" name="Nat. Commun.">
        <title>The asparagus genome sheds light on the origin and evolution of a young Y chromosome.</title>
        <authorList>
            <person name="Harkess A."/>
            <person name="Zhou J."/>
            <person name="Xu C."/>
            <person name="Bowers J.E."/>
            <person name="Van der Hulst R."/>
            <person name="Ayyampalayam S."/>
            <person name="Mercati F."/>
            <person name="Riccardi P."/>
            <person name="McKain M.R."/>
            <person name="Kakrana A."/>
            <person name="Tang H."/>
            <person name="Ray J."/>
            <person name="Groenendijk J."/>
            <person name="Arikit S."/>
            <person name="Mathioni S.M."/>
            <person name="Nakano M."/>
            <person name="Shan H."/>
            <person name="Telgmann-Rauber A."/>
            <person name="Kanno A."/>
            <person name="Yue Z."/>
            <person name="Chen H."/>
            <person name="Li W."/>
            <person name="Chen Y."/>
            <person name="Xu X."/>
            <person name="Zhang Y."/>
            <person name="Luo S."/>
            <person name="Chen H."/>
            <person name="Gao J."/>
            <person name="Mao Z."/>
            <person name="Pires J.C."/>
            <person name="Luo M."/>
            <person name="Kudrna D."/>
            <person name="Wing R.A."/>
            <person name="Meyers B.C."/>
            <person name="Yi K."/>
            <person name="Kong H."/>
            <person name="Lavrijsen P."/>
            <person name="Sunseri F."/>
            <person name="Falavigna A."/>
            <person name="Ye Y."/>
            <person name="Leebens-Mack J.H."/>
            <person name="Chen G."/>
        </authorList>
    </citation>
    <scope>NUCLEOTIDE SEQUENCE [LARGE SCALE GENOMIC DNA]</scope>
    <source>
        <strain evidence="3">cv. DH0086</strain>
    </source>
</reference>
<dbReference type="OrthoDB" id="1869333at2759"/>
<dbReference type="Gramene" id="ONK63899">
    <property type="protein sequence ID" value="ONK63899"/>
    <property type="gene ID" value="A4U43_C07F20070"/>
</dbReference>
<proteinExistence type="predicted"/>
<keyword evidence="1" id="KW-0175">Coiled coil</keyword>
<dbReference type="EMBL" id="CM007387">
    <property type="protein sequence ID" value="ONK63899.1"/>
    <property type="molecule type" value="Genomic_DNA"/>
</dbReference>
<evidence type="ECO:0000313" key="3">
    <source>
        <dbReference type="Proteomes" id="UP000243459"/>
    </source>
</evidence>
<gene>
    <name evidence="2" type="ORF">A4U43_C07F20070</name>
</gene>
<organism evidence="2 3">
    <name type="scientific">Asparagus officinalis</name>
    <name type="common">Garden asparagus</name>
    <dbReference type="NCBI Taxonomy" id="4686"/>
    <lineage>
        <taxon>Eukaryota</taxon>
        <taxon>Viridiplantae</taxon>
        <taxon>Streptophyta</taxon>
        <taxon>Embryophyta</taxon>
        <taxon>Tracheophyta</taxon>
        <taxon>Spermatophyta</taxon>
        <taxon>Magnoliopsida</taxon>
        <taxon>Liliopsida</taxon>
        <taxon>Asparagales</taxon>
        <taxon>Asparagaceae</taxon>
        <taxon>Asparagoideae</taxon>
        <taxon>Asparagus</taxon>
    </lineage>
</organism>
<protein>
    <submittedName>
        <fullName evidence="2">Uncharacterized protein</fullName>
    </submittedName>
</protein>
<accession>A0A5P1EGE5</accession>
<dbReference type="OMA" id="KQHEWEW"/>
<sequence>MGIFVSKCRTDRCEKTPAQLTAQIRTLEEQIASLNLQQEEERRENSSEVERLRRRIEDDEERMRSLEGELMASRDVEGEEWQHWLGTECLVEHMKEEQKRREVQVEKWKSLYLTIKNELDDLILRTKQGGRFILGANEDLIDRLQMEVMAKEETIEMLRSRISLMEKEEKRREREIDILRQSLKILNNTKRNGMRRNQQSRWLL</sequence>
<dbReference type="PANTHER" id="PTHR37226:SF4">
    <property type="entry name" value="GOLGIN FAMILY A PROTEIN"/>
    <property type="match status" value="1"/>
</dbReference>
<keyword evidence="3" id="KW-1185">Reference proteome</keyword>
<evidence type="ECO:0000313" key="2">
    <source>
        <dbReference type="EMBL" id="ONK63899.1"/>
    </source>
</evidence>
<feature type="coiled-coil region" evidence="1">
    <location>
        <begin position="141"/>
        <end position="175"/>
    </location>
</feature>
<dbReference type="AlphaFoldDB" id="A0A5P1EGE5"/>